<dbReference type="NCBIfam" id="TIGR03661">
    <property type="entry name" value="T1SS_VCA0849"/>
    <property type="match status" value="1"/>
</dbReference>
<organism evidence="1 2">
    <name type="scientific">Vibrio galatheae</name>
    <dbReference type="NCBI Taxonomy" id="579748"/>
    <lineage>
        <taxon>Bacteria</taxon>
        <taxon>Pseudomonadati</taxon>
        <taxon>Pseudomonadota</taxon>
        <taxon>Gammaproteobacteria</taxon>
        <taxon>Vibrionales</taxon>
        <taxon>Vibrionaceae</taxon>
        <taxon>Vibrio</taxon>
    </lineage>
</organism>
<dbReference type="OrthoDB" id="5649378at2"/>
<dbReference type="RefSeq" id="WP_045956009.1">
    <property type="nucleotide sequence ID" value="NZ_JXXV01000018.1"/>
</dbReference>
<keyword evidence="2" id="KW-1185">Reference proteome</keyword>
<accession>A0A0F4NLQ9</accession>
<reference evidence="1 2" key="1">
    <citation type="journal article" date="2015" name="BMC Genomics">
        <title>Genome mining reveals unlocked bioactive potential of marine Gram-negative bacteria.</title>
        <authorList>
            <person name="Machado H."/>
            <person name="Sonnenschein E.C."/>
            <person name="Melchiorsen J."/>
            <person name="Gram L."/>
        </authorList>
    </citation>
    <scope>NUCLEOTIDE SEQUENCE [LARGE SCALE GENOMIC DNA]</scope>
    <source>
        <strain evidence="1 2">S2757</strain>
    </source>
</reference>
<comment type="caution">
    <text evidence="1">The sequence shown here is derived from an EMBL/GenBank/DDBJ whole genome shotgun (WGS) entry which is preliminary data.</text>
</comment>
<dbReference type="InterPro" id="IPR019960">
    <property type="entry name" value="T1SS_VCA0849"/>
</dbReference>
<name>A0A0F4NLQ9_9VIBR</name>
<evidence type="ECO:0000313" key="2">
    <source>
        <dbReference type="Proteomes" id="UP000033673"/>
    </source>
</evidence>
<sequence>MRPILYIEIGDVIWQIMPDGTWEQAQANSTIEPDVLVITPLVSNQDVVLTPEQEQAVEEQLAQIVDELTQYTFNNRTGEAYAGANQQASQSASFINYVQATLQETLAQAGFDTRPDDIFANDDEQPEPEVLDILNQNAQLTVDILDGGDGYENRFESPGVVIKGTALNIRDGRIVNITITDINGNTVTTSAITNDEAYLVSGVNLTSLAEGPLKVSAVVADNFGNSVSATDDTIKDTLAAIDVDFDGGGDEYYNQFEVSNGALSGSVSFVQNGQPISVQIIDSLGQIIKLASVVDGGNWSISAIDVSSLAEGTLTVIAETIDIAGNPAIAQDTITKDTLASITANVEDGGDDVVNITEKQSLTFSGAVSNVENGQPVHVVITDSNNTTLEFDTVVIGGQWSVDNVDVSSFVDGAVTVTASTVDIAGNPATYTDNSTIIDTSVPTIDIDTLSGFSVLDFRQGNLTTMQGTTTGVDAGLMVTITVSDGTLELSFEGVVDGSGAWSVTDIDTSALDIGQTWTVEASVFNAIGNQAIDDMPTIVLPDSLSFSETVVGIFGSQEKTSDINIEFAEFGFYADQSLLENNVTSQNSSITVSISGDSQSLEGRNNSNELVFAAQIVDGEVRVTFYRAIDQGTGLDSLQTALLIQGVQTDADGTTETVIAHLPITVKDSDPLVFGENYTMTEGTTSSGNLLNNDIDLDTQLLVREVEVDGVTKTITGSQPVSFTTSDGVLTVFANGQWTFEASRNLDHNLEHTISINYIAGDSSSDFGTATAEISILDGGAGDIQNGSNASQEASLDEGVQTLSATFAVDAGSDNPDPATLEFDSGTLALLDAMGLQSTLDLADISYTLSADGKVITATSGSDTIFTLTLSAVANGDDVTATVTLDQSQPILHLLASDAIVLPLSISGTDLDGTPLLPGTFEWIIHDGQDPALSNASSVTINESDLAAAPLSQNGTFEVSIGSDYLDSVFFDLADQPALSSGGRDIVYVLNSDGSLSAYTEDLNTRLQPDELVFNVYFDQPIYGGDATVTYTVELHQALDQLDGNSQIPIVVTAQDRDGDQTKLTLDISVNDGGAPSIGSGNVELSEVPRASGIDAEATAEVSFNVSAAFDPLVYLGLAVSTGEAVLDSNGDAITHNGQAVTWRDNGDGSYDAVIANGQIILSVSLPSDFILGSGETASVDVRLELYQQIDHIGSGNDLSLNIPVPVYTVDSDGTENTVQSSITIYDGADPRIEVAGSISVDEDELTSSNLDIGSETVTPSITLLEGSDDIVSLNVDRNGFDGQGYTSGGSAVSLNDVDVNGWYYGITASGDDVFKIRFNLDGSVEFELYRPLDHDTGLGENNLALTFGLTATDADGDVSASVDYTVNVTDDVPTSYDSTLNLVEGDTQSGNMITVFDRVGADGGELVSVSYDVDGDGNAEQYLFSDANPSYTIALYNPNSPSESYGSLTVNRDGSYTLVTNASVDADPALNDALQMVVRDFDGDEATSTVSFVLGDNDGFIRVADAETTEDNSVTLSIEVSTGDIDQQEQVTEIAISEASLQGGSIYLDGVLLTAVNGKVSLTGSQLDSSNPSLVVPNGTLTYLPPENQSDTTISISLAISAVISTDTVPRDLAESLDVSVLPIADTPEWGQSQFTYSTIEDADQSLSLDITANLVDLDGSEALKYEITNIPSGITVTLNGTAITEGKQYTQAQLDQMKITADDNVAGSFNFDIKAIAIEDGNNFASSGDKTAEITSQVVVNVRPDADTPTLEVKDIKGLEDDVINLKDYILSSLTDTDGSESLRITIQVPDGWSVAGGDYVGNNQYSVTSDALAAGSVTLVPKQDISSYTESLSIDVTAVSIESTQDGLIPSNPQASSATETIQIYLKGVVDEPTVVDGGEGHWQYDANSKVISNQSDVLEDQLIALDFLVQTTDDDASEEINILLTDIPDGTQLVDASGNPVTLTIASIDDITGPVYQVSNADLSTLYLKPVADFSGQLTLSVIAISTEPDGDSGEYPMTVEIEVLPQVDQVDGQVIATQGIEDRLISLSLEPSVDADQDGSEALTGYMITSLDAELTLYFDGVEIDLGTGLDLSTLLDATSPTLDSLLASGRLSVLASEDLSGVFNVGIRYQVTDTSETLATTESWIDGTLSVNVSAKVELDTRLESSGELYSSTDGSPVDISDSVIFVDEDLDGSEYLDYIIIVVPDGYTLIVDHPNGASQDGDGNWLIPASGLTSDTFQESVTQILNGATLSSTQDTPVLDIVVRARVLDGSDDRFIDTSFQFQVTGNDGGGGGCDPVGTPGNVQSGDIKQPEGDEIDLSGLLNSDVASDPDNILSFYIPADSLPEGVEIQGSGVTAEYDRLGNVIGYSITASALDSLVLTGVDEDFAGTLIFTVETIETSGCNGTSVTTEQTITIQITPVVDDIAVEVDIDTIQEDAVTNLDLSLVLGDSIETGQLIEGEGTESTGKETVNSLMVTVTSGATLSGPVDVLQDNGDGTWSIIDPSRLNEVSLVPPAHYSGDVVMTFTANITDQATGIAETDTQDKTTTVTIHIEPVADEANLVTQNVLGSEDNYISLGAMSASLIDQDGSESLSLSITGVPEGAVIVYKVGDSYELAANNGGDGGSFNGKDTYEWQLDPTRLADVYLRPPLDFSGDIPLSLEATTQELENSDVNFTSSEFTVGVLPVGDRVELVDLPDTLNGSENDGVNITLNATSFETNSDEYLLFTFIIEPSSDATALIGLDRIRVGLQTSVFLSTGDGRAVASVQVKASEIDQVTFFPGDAFGEFDVTISISSFDQAIVLGNLESDTGDATTESLTLTITPEPDPPTLTLDYDTITADADGNIPLGLNIELINPASNETGRVIISGLPSGLVLNAGTLQNGKYSVDMDDVADLAIVGGYDGAVDFQLSIEPISTIGSDSASGVAQVIDVSLQAPSDVSTNLSGTNGVNDLFVIGQTTGTDTISSFEYSADSDSIDLSAILNGVTDGASAALQIDISESGSDVVLDIKPDGSNVQQSVVIADVSLNDLAPSLSSEAEILQKMIDDQNLIVQ</sequence>
<dbReference type="STRING" id="579748.TW81_12355"/>
<protein>
    <submittedName>
        <fullName evidence="1">RTX toxin</fullName>
    </submittedName>
</protein>
<dbReference type="Gene3D" id="2.60.40.10">
    <property type="entry name" value="Immunoglobulins"/>
    <property type="match status" value="4"/>
</dbReference>
<dbReference type="InterPro" id="IPR019959">
    <property type="entry name" value="T1SS-143_rpt-cont_dom"/>
</dbReference>
<dbReference type="EMBL" id="JXXV01000018">
    <property type="protein sequence ID" value="KJY82981.1"/>
    <property type="molecule type" value="Genomic_DNA"/>
</dbReference>
<evidence type="ECO:0000313" key="1">
    <source>
        <dbReference type="EMBL" id="KJY82981.1"/>
    </source>
</evidence>
<dbReference type="InterPro" id="IPR013783">
    <property type="entry name" value="Ig-like_fold"/>
</dbReference>
<dbReference type="NCBIfam" id="TIGR03660">
    <property type="entry name" value="T1SS_rpt_143"/>
    <property type="match status" value="1"/>
</dbReference>
<proteinExistence type="predicted"/>
<dbReference type="PATRIC" id="fig|579748.3.peg.2551"/>
<dbReference type="Proteomes" id="UP000033673">
    <property type="component" value="Unassembled WGS sequence"/>
</dbReference>
<gene>
    <name evidence="1" type="ORF">TW81_12355</name>
</gene>